<accession>A0ABQ2JU15</accession>
<keyword evidence="3" id="KW-1185">Reference proteome</keyword>
<reference evidence="3" key="1">
    <citation type="journal article" date="2019" name="Int. J. Syst. Evol. Microbiol.">
        <title>The Global Catalogue of Microorganisms (GCM) 10K type strain sequencing project: providing services to taxonomists for standard genome sequencing and annotation.</title>
        <authorList>
            <consortium name="The Broad Institute Genomics Platform"/>
            <consortium name="The Broad Institute Genome Sequencing Center for Infectious Disease"/>
            <person name="Wu L."/>
            <person name="Ma J."/>
        </authorList>
    </citation>
    <scope>NUCLEOTIDE SEQUENCE [LARGE SCALE GENOMIC DNA]</scope>
    <source>
        <strain evidence="3">CGMCC 1.6784</strain>
    </source>
</reference>
<dbReference type="Proteomes" id="UP000605099">
    <property type="component" value="Unassembled WGS sequence"/>
</dbReference>
<dbReference type="EMBL" id="BMLK01000019">
    <property type="protein sequence ID" value="GGN57348.1"/>
    <property type="molecule type" value="Genomic_DNA"/>
</dbReference>
<feature type="region of interest" description="Disordered" evidence="1">
    <location>
        <begin position="1"/>
        <end position="20"/>
    </location>
</feature>
<protein>
    <recommendedName>
        <fullName evidence="4">Conjugal transfer protein</fullName>
    </recommendedName>
</protein>
<gene>
    <name evidence="2" type="ORF">GCM10011349_35850</name>
</gene>
<dbReference type="InterPro" id="IPR007973">
    <property type="entry name" value="Pilus_assembly_TraE"/>
</dbReference>
<evidence type="ECO:0000256" key="1">
    <source>
        <dbReference type="SAM" id="MobiDB-lite"/>
    </source>
</evidence>
<comment type="caution">
    <text evidence="2">The sequence shown here is derived from an EMBL/GenBank/DDBJ whole genome shotgun (WGS) entry which is preliminary data.</text>
</comment>
<dbReference type="RefSeq" id="WP_188821819.1">
    <property type="nucleotide sequence ID" value="NZ_BMLK01000019.1"/>
</dbReference>
<dbReference type="Pfam" id="PF05309">
    <property type="entry name" value="TraE"/>
    <property type="match status" value="1"/>
</dbReference>
<sequence length="218" mass="24021">MALFRNGIRGDKDVGSRPDPLAGKPASFGIHRYLQGSANLFEENRLLKFAICGTLGVTAVLGMLLYTTNQNQRTVIVPFGAGGDLYVTGNTPSTGYLRTMTRNVVSLAGTYSAYSADRQFQELLSLAHPSAYNGLRDSLNAILDELASNPTLSIATYIRADQPVTWDKTEIVVPVEKVRIIGGVIRKFRGNFRIGYAIDNGRFWLTRLSEEKFDAETH</sequence>
<evidence type="ECO:0000313" key="3">
    <source>
        <dbReference type="Proteomes" id="UP000605099"/>
    </source>
</evidence>
<proteinExistence type="predicted"/>
<organism evidence="2 3">
    <name type="scientific">Novosphingobium indicum</name>
    <dbReference type="NCBI Taxonomy" id="462949"/>
    <lineage>
        <taxon>Bacteria</taxon>
        <taxon>Pseudomonadati</taxon>
        <taxon>Pseudomonadota</taxon>
        <taxon>Alphaproteobacteria</taxon>
        <taxon>Sphingomonadales</taxon>
        <taxon>Sphingomonadaceae</taxon>
        <taxon>Novosphingobium</taxon>
    </lineage>
</organism>
<name>A0ABQ2JU15_9SPHN</name>
<evidence type="ECO:0000313" key="2">
    <source>
        <dbReference type="EMBL" id="GGN57348.1"/>
    </source>
</evidence>
<evidence type="ECO:0008006" key="4">
    <source>
        <dbReference type="Google" id="ProtNLM"/>
    </source>
</evidence>